<proteinExistence type="predicted"/>
<evidence type="ECO:0000256" key="3">
    <source>
        <dbReference type="ARBA" id="ARBA00022692"/>
    </source>
</evidence>
<sequence length="398" mass="41364">MNPPDDRVADRLFCLLLGVYGGGGLLNAIVNLLVPRLQITLGLDYAQALSVHLAYYSSYLLFALPITLWSIRIGAMRAITAGLAIMASGCLLFAVAQGQRDFAFVLTTLLVMSAGVTFLQISGNAVTTAFGGSVRMAPRFTLLQAFNSLGTVIGPLIGAWFLLGRAAAAAPVQPFLIGAVALLLLAAAFWAHRDLLPRPRSSPLLWSGLGALVRRGRMQAAMGAIFAYVGAEVTIATLAVDYLMRPDTLGQSPLAAGRLVSLYWAGAMAGRFAGSYALRRIGIRHLLCAACIGAASLLVIAMTARGSVGGVALLAIGLCHSVMFPLIFTLALPAEDKDAALASMLLCMAVVGGAVIPVVTGLLADRIGLVPSLVVPGLCYGVIFAFGRATTPRVPGAA</sequence>
<evidence type="ECO:0000256" key="2">
    <source>
        <dbReference type="ARBA" id="ARBA00022475"/>
    </source>
</evidence>
<keyword evidence="4 6" id="KW-1133">Transmembrane helix</keyword>
<feature type="transmembrane region" description="Helical" evidence="6">
    <location>
        <begin position="142"/>
        <end position="163"/>
    </location>
</feature>
<dbReference type="Gene3D" id="1.20.1250.20">
    <property type="entry name" value="MFS general substrate transporter like domains"/>
    <property type="match status" value="2"/>
</dbReference>
<feature type="transmembrane region" description="Helical" evidence="6">
    <location>
        <begin position="255"/>
        <end position="274"/>
    </location>
</feature>
<evidence type="ECO:0000256" key="6">
    <source>
        <dbReference type="SAM" id="Phobius"/>
    </source>
</evidence>
<dbReference type="InterPro" id="IPR050375">
    <property type="entry name" value="MFS_TsgA-like"/>
</dbReference>
<dbReference type="InterPro" id="IPR011701">
    <property type="entry name" value="MFS"/>
</dbReference>
<feature type="transmembrane region" description="Helical" evidence="6">
    <location>
        <begin position="53"/>
        <end position="71"/>
    </location>
</feature>
<accession>A0ABY7NNM0</accession>
<gene>
    <name evidence="7" type="ORF">PBT88_15155</name>
</gene>
<name>A0ABY7NNM0_9SPHN</name>
<reference evidence="7 8" key="1">
    <citation type="submission" date="2022-12" db="EMBL/GenBank/DDBJ databases">
        <title>Sphingomonas abieness sp. nov., an endophytic bacterium isolated from Abies koreana.</title>
        <authorList>
            <person name="Jiang L."/>
            <person name="Lee J."/>
        </authorList>
    </citation>
    <scope>NUCLEOTIDE SEQUENCE [LARGE SCALE GENOMIC DNA]</scope>
    <source>
        <strain evidence="8">PAMB 00755</strain>
    </source>
</reference>
<evidence type="ECO:0000313" key="7">
    <source>
        <dbReference type="EMBL" id="WBO21509.1"/>
    </source>
</evidence>
<feature type="transmembrane region" description="Helical" evidence="6">
    <location>
        <begin position="286"/>
        <end position="304"/>
    </location>
</feature>
<dbReference type="RefSeq" id="WP_270076158.1">
    <property type="nucleotide sequence ID" value="NZ_CP115174.1"/>
</dbReference>
<dbReference type="Proteomes" id="UP001210865">
    <property type="component" value="Chromosome"/>
</dbReference>
<evidence type="ECO:0000313" key="8">
    <source>
        <dbReference type="Proteomes" id="UP001210865"/>
    </source>
</evidence>
<feature type="transmembrane region" description="Helical" evidence="6">
    <location>
        <begin position="78"/>
        <end position="96"/>
    </location>
</feature>
<feature type="transmembrane region" description="Helical" evidence="6">
    <location>
        <begin position="102"/>
        <end position="121"/>
    </location>
</feature>
<feature type="transmembrane region" description="Helical" evidence="6">
    <location>
        <begin position="220"/>
        <end position="243"/>
    </location>
</feature>
<dbReference type="InterPro" id="IPR036259">
    <property type="entry name" value="MFS_trans_sf"/>
</dbReference>
<feature type="transmembrane region" description="Helical" evidence="6">
    <location>
        <begin position="369"/>
        <end position="387"/>
    </location>
</feature>
<feature type="transmembrane region" description="Helical" evidence="6">
    <location>
        <begin position="339"/>
        <end position="363"/>
    </location>
</feature>
<evidence type="ECO:0000256" key="4">
    <source>
        <dbReference type="ARBA" id="ARBA00022989"/>
    </source>
</evidence>
<keyword evidence="2" id="KW-1003">Cell membrane</keyword>
<dbReference type="SUPFAM" id="SSF103473">
    <property type="entry name" value="MFS general substrate transporter"/>
    <property type="match status" value="1"/>
</dbReference>
<dbReference type="EMBL" id="CP115174">
    <property type="protein sequence ID" value="WBO21509.1"/>
    <property type="molecule type" value="Genomic_DNA"/>
</dbReference>
<evidence type="ECO:0000256" key="5">
    <source>
        <dbReference type="ARBA" id="ARBA00023136"/>
    </source>
</evidence>
<evidence type="ECO:0000256" key="1">
    <source>
        <dbReference type="ARBA" id="ARBA00004429"/>
    </source>
</evidence>
<comment type="subcellular location">
    <subcellularLocation>
        <location evidence="1">Cell inner membrane</location>
        <topology evidence="1">Multi-pass membrane protein</topology>
    </subcellularLocation>
</comment>
<keyword evidence="8" id="KW-1185">Reference proteome</keyword>
<protein>
    <submittedName>
        <fullName evidence="7">MFS transporter</fullName>
    </submittedName>
</protein>
<dbReference type="PANTHER" id="PTHR43702:SF3">
    <property type="entry name" value="PROTEIN TSGA"/>
    <property type="match status" value="1"/>
</dbReference>
<feature type="transmembrane region" description="Helical" evidence="6">
    <location>
        <begin position="175"/>
        <end position="192"/>
    </location>
</feature>
<keyword evidence="5 6" id="KW-0472">Membrane</keyword>
<dbReference type="PANTHER" id="PTHR43702">
    <property type="entry name" value="L-FUCOSE-PROTON SYMPORTER"/>
    <property type="match status" value="1"/>
</dbReference>
<feature type="transmembrane region" description="Helical" evidence="6">
    <location>
        <begin position="310"/>
        <end position="332"/>
    </location>
</feature>
<dbReference type="Pfam" id="PF07690">
    <property type="entry name" value="MFS_1"/>
    <property type="match status" value="1"/>
</dbReference>
<keyword evidence="3 6" id="KW-0812">Transmembrane</keyword>
<organism evidence="7 8">
    <name type="scientific">Sphingomonas abietis</name>
    <dbReference type="NCBI Taxonomy" id="3012344"/>
    <lineage>
        <taxon>Bacteria</taxon>
        <taxon>Pseudomonadati</taxon>
        <taxon>Pseudomonadota</taxon>
        <taxon>Alphaproteobacteria</taxon>
        <taxon>Sphingomonadales</taxon>
        <taxon>Sphingomonadaceae</taxon>
        <taxon>Sphingomonas</taxon>
    </lineage>
</organism>
<feature type="transmembrane region" description="Helical" evidence="6">
    <location>
        <begin position="12"/>
        <end position="33"/>
    </location>
</feature>